<evidence type="ECO:0000313" key="1">
    <source>
        <dbReference type="EMBL" id="MBX16407.1"/>
    </source>
</evidence>
<accession>A0A2P2LEM1</accession>
<name>A0A2P2LEM1_RHIMU</name>
<reference evidence="1" key="1">
    <citation type="submission" date="2018-02" db="EMBL/GenBank/DDBJ databases">
        <title>Rhizophora mucronata_Transcriptome.</title>
        <authorList>
            <person name="Meera S.P."/>
            <person name="Sreeshan A."/>
            <person name="Augustine A."/>
        </authorList>
    </citation>
    <scope>NUCLEOTIDE SEQUENCE</scope>
    <source>
        <tissue evidence="1">Leaf</tissue>
    </source>
</reference>
<organism evidence="1">
    <name type="scientific">Rhizophora mucronata</name>
    <name type="common">Asiatic mangrove</name>
    <dbReference type="NCBI Taxonomy" id="61149"/>
    <lineage>
        <taxon>Eukaryota</taxon>
        <taxon>Viridiplantae</taxon>
        <taxon>Streptophyta</taxon>
        <taxon>Embryophyta</taxon>
        <taxon>Tracheophyta</taxon>
        <taxon>Spermatophyta</taxon>
        <taxon>Magnoliopsida</taxon>
        <taxon>eudicotyledons</taxon>
        <taxon>Gunneridae</taxon>
        <taxon>Pentapetalae</taxon>
        <taxon>rosids</taxon>
        <taxon>fabids</taxon>
        <taxon>Malpighiales</taxon>
        <taxon>Rhizophoraceae</taxon>
        <taxon>Rhizophora</taxon>
    </lineage>
</organism>
<proteinExistence type="predicted"/>
<dbReference type="EMBL" id="GGEC01035923">
    <property type="protein sequence ID" value="MBX16407.1"/>
    <property type="molecule type" value="Transcribed_RNA"/>
</dbReference>
<protein>
    <submittedName>
        <fullName evidence="1">Uncharacterized protein</fullName>
    </submittedName>
</protein>
<sequence length="84" mass="9302">MILEITCCLIVFGILGKPSLVGCLGTISIHLLLILLSKYHSKKNFASYVSLSQIWKRPSVIKLCLFASEVIDLRINETVSPKAL</sequence>
<dbReference type="AlphaFoldDB" id="A0A2P2LEM1"/>